<name>A0A0Q9ZWU4_9GAMM</name>
<dbReference type="InterPro" id="IPR021295">
    <property type="entry name" value="DUF2867"/>
</dbReference>
<sequence>MGRLWIASERSFPRVQLAAPDGGRPVEVLLISQLDPGAGDALAARAGQRQASHPRHDAALDEPSALLSPPDFSRDDPTSLFSFSVGPHGHPFHRHAGRRLFTAISGSGGARLRFAHVCDAAMAADPAAFLRALRHVEVPPDCLFSVRFDGGTWHQFLPLRNDGHHPALFALSCHPDESAGLVDPSLQARAAAGTATIASLTELLPGPVQSLLDAADARGEAVPTTCLALHAPPDSWRQRACARIRSRAGRCRLRWQAKGVAGYTGHRGEAPTIRHARALPEDSLLPPLLPGYHYQDIVTATLAREDVRSSQPAALLAALLEGFLEAPPASVGALMGLRNTLVRPLGLRIAKLGCPVSSLASAQSPERFLQRFPVLSQAHAPRSAQVILGADDRHLAFRSCAAVHVDDDGQVHFSLATRVRCRNLFGRAYMAVVDGVHRRHVAPTLLSTALLHVATRDLPAGDALSPVG</sequence>
<dbReference type="EMBL" id="LLXU01000137">
    <property type="protein sequence ID" value="KRG37339.1"/>
    <property type="molecule type" value="Genomic_DNA"/>
</dbReference>
<evidence type="ECO:0008006" key="4">
    <source>
        <dbReference type="Google" id="ProtNLM"/>
    </source>
</evidence>
<feature type="region of interest" description="Disordered" evidence="1">
    <location>
        <begin position="41"/>
        <end position="71"/>
    </location>
</feature>
<keyword evidence="3" id="KW-1185">Reference proteome</keyword>
<evidence type="ECO:0000313" key="2">
    <source>
        <dbReference type="EMBL" id="KRG37339.1"/>
    </source>
</evidence>
<accession>A0A0Q9ZWU4</accession>
<evidence type="ECO:0000256" key="1">
    <source>
        <dbReference type="SAM" id="MobiDB-lite"/>
    </source>
</evidence>
<evidence type="ECO:0000313" key="3">
    <source>
        <dbReference type="Proteomes" id="UP000051802"/>
    </source>
</evidence>
<dbReference type="AlphaFoldDB" id="A0A0Q9ZWU4"/>
<dbReference type="STRING" id="676599.ARC20_16810"/>
<proteinExistence type="predicted"/>
<reference evidence="2 3" key="1">
    <citation type="submission" date="2015-10" db="EMBL/GenBank/DDBJ databases">
        <title>Genome sequencing and analysis of members of genus Stenotrophomonas.</title>
        <authorList>
            <person name="Patil P.P."/>
            <person name="Midha S."/>
            <person name="Patil P.B."/>
        </authorList>
    </citation>
    <scope>NUCLEOTIDE SEQUENCE [LARGE SCALE GENOMIC DNA]</scope>
    <source>
        <strain evidence="2 3">JCM 16536</strain>
    </source>
</reference>
<dbReference type="RefSeq" id="WP_057649375.1">
    <property type="nucleotide sequence ID" value="NZ_LLXU01000137.1"/>
</dbReference>
<dbReference type="Pfam" id="PF11066">
    <property type="entry name" value="DUF2867"/>
    <property type="match status" value="1"/>
</dbReference>
<organism evidence="2 3">
    <name type="scientific">Stenotrophomonas panacihumi</name>
    <dbReference type="NCBI Taxonomy" id="676599"/>
    <lineage>
        <taxon>Bacteria</taxon>
        <taxon>Pseudomonadati</taxon>
        <taxon>Pseudomonadota</taxon>
        <taxon>Gammaproteobacteria</taxon>
        <taxon>Lysobacterales</taxon>
        <taxon>Lysobacteraceae</taxon>
        <taxon>Stenotrophomonas</taxon>
    </lineage>
</organism>
<dbReference type="Proteomes" id="UP000051802">
    <property type="component" value="Unassembled WGS sequence"/>
</dbReference>
<dbReference type="OrthoDB" id="7058586at2"/>
<comment type="caution">
    <text evidence="2">The sequence shown here is derived from an EMBL/GenBank/DDBJ whole genome shotgun (WGS) entry which is preliminary data.</text>
</comment>
<gene>
    <name evidence="2" type="ORF">ARC20_16810</name>
</gene>
<protein>
    <recommendedName>
        <fullName evidence="4">DUF2867 domain-containing protein</fullName>
    </recommendedName>
</protein>